<feature type="region of interest" description="Disordered" evidence="2">
    <location>
        <begin position="1793"/>
        <end position="1813"/>
    </location>
</feature>
<dbReference type="InterPro" id="IPR011049">
    <property type="entry name" value="Serralysin-like_metalloprot_C"/>
</dbReference>
<feature type="domain" description="DUF4347" evidence="3">
    <location>
        <begin position="8"/>
        <end position="171"/>
    </location>
</feature>
<evidence type="ECO:0000256" key="2">
    <source>
        <dbReference type="SAM" id="MobiDB-lite"/>
    </source>
</evidence>
<feature type="region of interest" description="Disordered" evidence="2">
    <location>
        <begin position="757"/>
        <end position="788"/>
    </location>
</feature>
<accession>A0ABS0ZDQ3</accession>
<dbReference type="SUPFAM" id="SSF51120">
    <property type="entry name" value="beta-Roll"/>
    <property type="match status" value="2"/>
</dbReference>
<dbReference type="Pfam" id="PF14252">
    <property type="entry name" value="DUF4347"/>
    <property type="match status" value="1"/>
</dbReference>
<proteinExistence type="predicted"/>
<dbReference type="InterPro" id="IPR001343">
    <property type="entry name" value="Hemolysn_Ca-bd"/>
</dbReference>
<dbReference type="Proteomes" id="UP000598488">
    <property type="component" value="Unassembled WGS sequence"/>
</dbReference>
<organism evidence="4 5">
    <name type="scientific">Marinomonas ostreistagni</name>
    <dbReference type="NCBI Taxonomy" id="359209"/>
    <lineage>
        <taxon>Bacteria</taxon>
        <taxon>Pseudomonadati</taxon>
        <taxon>Pseudomonadota</taxon>
        <taxon>Gammaproteobacteria</taxon>
        <taxon>Oceanospirillales</taxon>
        <taxon>Oceanospirillaceae</taxon>
        <taxon>Marinomonas</taxon>
    </lineage>
</organism>
<dbReference type="Pfam" id="PF00353">
    <property type="entry name" value="HemolysinCabind"/>
    <property type="match status" value="3"/>
</dbReference>
<evidence type="ECO:0000256" key="1">
    <source>
        <dbReference type="ARBA" id="ARBA00022837"/>
    </source>
</evidence>
<feature type="compositionally biased region" description="Acidic residues" evidence="2">
    <location>
        <begin position="758"/>
        <end position="776"/>
    </location>
</feature>
<keyword evidence="5" id="KW-1185">Reference proteome</keyword>
<dbReference type="EMBL" id="JAEMUH010000011">
    <property type="protein sequence ID" value="MBJ7551508.1"/>
    <property type="molecule type" value="Genomic_DNA"/>
</dbReference>
<name>A0ABS0ZDQ3_9GAMM</name>
<evidence type="ECO:0000259" key="3">
    <source>
        <dbReference type="Pfam" id="PF14252"/>
    </source>
</evidence>
<feature type="compositionally biased region" description="Low complexity" evidence="2">
    <location>
        <begin position="1796"/>
        <end position="1809"/>
    </location>
</feature>
<gene>
    <name evidence="4" type="ORF">JHD44_12510</name>
</gene>
<evidence type="ECO:0000313" key="5">
    <source>
        <dbReference type="Proteomes" id="UP000598488"/>
    </source>
</evidence>
<dbReference type="PRINTS" id="PR00313">
    <property type="entry name" value="CABNDNGRPT"/>
</dbReference>
<dbReference type="RefSeq" id="WP_199463115.1">
    <property type="nucleotide sequence ID" value="NZ_JAEMUH010000011.1"/>
</dbReference>
<evidence type="ECO:0000313" key="4">
    <source>
        <dbReference type="EMBL" id="MBJ7551508.1"/>
    </source>
</evidence>
<protein>
    <submittedName>
        <fullName evidence="4">DUF4347 domain-containing protein</fullName>
    </submittedName>
</protein>
<keyword evidence="1" id="KW-0106">Calcium</keyword>
<dbReference type="InterPro" id="IPR025592">
    <property type="entry name" value="DUF4347"/>
</dbReference>
<dbReference type="PROSITE" id="PS00330">
    <property type="entry name" value="HEMOLYSIN_CALCIUM"/>
    <property type="match status" value="2"/>
</dbReference>
<feature type="compositionally biased region" description="Low complexity" evidence="2">
    <location>
        <begin position="777"/>
        <end position="788"/>
    </location>
</feature>
<comment type="caution">
    <text evidence="4">The sequence shown here is derived from an EMBL/GenBank/DDBJ whole genome shotgun (WGS) entry which is preliminary data.</text>
</comment>
<sequence>MSAAYTQLIFIDPTVSDRDLLIKDIPKHIKAVFLEADSDAISQITTILQQYKNLDALHIVTHGAPGQLIFSNSILNALTLEQYQAQLASWSKAMSAEADILLYGCETGKGAEGQQFLQKLNYFTSCNVAASSTPVGYAHDGEQWSLEQTSGYISTSVFVAPQAQQDWFHTLATPSDQDFDSEATSVVGNSYTLNGITYTTTSPATNSYTSIQPLSANYAISGSPSDKILIFNNDGGNIDIGAADFRIASSDGSEFKIVSMEADAGIGQGAGTSYTVKGYRDGVEVASDTIDFTSNDVTGSVSYTNNGLGGNGGSLTFDSDWENIDEIRFTGTNVALGIDVLDFSAAVISNTSPSLGGTPADVTATEDVATAINLSAYNISDAESDDPITLTLSVDRGTLAALGGNGTASGVTVAGSGTSSMTLSGAEADLNTFLDNTSNILFTSDTNDTTAATLTVTPNDGTTNGTADTVTINITAVNDDPTVTGLASDITFTEDTQGNVDLSAATFADVDSGNITVTITASEGTFASPADGAGVGSGVVETLVNATTITLVGTASDINTYLDTASNIQWTGVANDTGNDTSTFTVTANDGDGSGDVALGTINADITAVNDDPTATGLPSDLTFTEDTQGNVDLSTVSSADVDSATLTVTLTASEGSFAAPADGAGVGAGVTETLVNSTTITLVGTAADINTYLGTASNIQWTGASNDSGNDASTFSITANDGDGSGNVALGSVNADITAANDAPTLDAGQSPVLTAIDEDAGDDDGSGADNDDDGTNNANNPGTSVADMVVDGSIGDVDGGAVEAIAVTQVDNTNGIWQYSIDNGSSWSNFSATTGSTVDITASARLLDGSLSGASTQLVRFVPNANYNGTANITFHAWDKSSGSAGSTASASATGGATPFSSASDTASVTINAVNDAPIFTGLDGTPSYSEGAAAVQLDADASISDLELDALNGGNGDYSGASLTIVRNGGADAADLFSVLTGGNLTIAGGPNGGGTVTAGGNVIATIANTGDGQLQLSFADNGTTPSTALVNEVLQAIRYSNNSDDLPANVQLDFTVSDGGANDTGSITVNLTDVNDAPSMTATGGNPTFIEGGSAQDLFNTVSTDTIETGQTFSALTLTVTNVSDGSAEILSFDGSDVALTHGNSVTTAANSLSVSVSVAGSTATVSFSGATLTEAQLQTLVDSLTYRNSSDNPTTAGNRVVTITSVTDSGDTANGGNNAATPNLTSTVSLTGVNDAPVVSNVYTETSQVVAGNGAQTLSGFANASVANVDSADYSGGFITLTQTTGTTNGNWSVDGTTVTSGGDAVISANETISVSGTDIGTVDITNDGQGGNTLTINFGANASSTLVQTFLQNLLYDAPSALGNRDFTLTLNDADGTANGGDADDSGSFTISVTPNPPVISNLNSDSVNATEGAGAVLLDAGSNAMLTDADSVDLNGGTVTVSVTASADAASDVLSVDTNGVVSLAGTTAGSNVSVSGTVIGTLVNNIAAGNDFAINLGALSTPALVQSLLRALTFEVTGDTPAESTRTVSITISDGQGSDSADVSVVVTAVNDAPQLSGLISDASFTEDTAANLDLSAVTLSDVDTSGNVTLTLTASAGTLSASSGGGVTIGGSTSAALTLTGTIADIDSYLNGANITHTPGANLAGNDAANVSLSVNDGGINTALGSVNIDITPVNDAPTAADTTESVAYNGTYTFQESDFGFSDVDTGDTLDHITIVSLPTDGVLQYQGQDVNANDQIDALNIGDLTFTPDSGGTGAGYASFTFTVSDGTDDSALAYTVTMDVGARPSTPTTPTTPTTTSEQVDGVDVTTTEEQDEDGNTIQTVTVTPVTSTREDSDDTTDDADIPLHYANGNTNQVVTTVSLPTGVGVTTRSNTTASTQNKLENLIALIDDSAEDEEDLNEMENSGNTFLEALESTENLWVNQIELTSDGTSSTSEAIKITGSSDSTYQEALVIDTRNLPAGTVLDLNDIEFAVIVGTNVTIRGGEGANIVYAGANAQNIVLGAEDDELHGGAGDDVVGSKGGDDLLYGDSGNDTVIGGVGNDTLSGGVGDDLLQGSQQDNGQLVFSLNSAGEITTLYTPEELDLSDSALDTIEFTGDWYSQASYVYEGQAFAQDMSASIDSLLQASDDFALVGVDSTRLKTLAILKKVFDGELYTVDALNEAATSDTTLLEYATQAVIDWREQANISATDATEDQVWSLLKTFWRFLDINRDDINEAVSYIDDGGSWEALLLDVIADDNSNYLLYGGTGVMQLAQATDVSNSGLQEDIGDDDLAGGAGNDTLVGGHGSDRLDGGDGDDLAIQSRSTEDYQFTLTSAGELALLYQDDAYIETDTLVDIEQVKFSDATLDFFASNLSSSTLMQLGTLGQLMTGNAPSLEQLNAYQSDQLSLTGLASALMQTEAYQEQWQALDDASFITTLAAQVVDEPFTQNDIDYWVDRLDTDLNREDVFILAAGVESYQTEALENGLVLM</sequence>
<reference evidence="4 5" key="1">
    <citation type="submission" date="2020-12" db="EMBL/GenBank/DDBJ databases">
        <title>Comparative genome analysis of fungal antagonists Marinomonas ostreistagni 398 and M. spartinae 468.</title>
        <authorList>
            <person name="Fields J.L."/>
            <person name="Mavrodi O.V."/>
            <person name="Biber P.D."/>
            <person name="Indest K.J."/>
            <person name="Mavrodi D.V."/>
        </authorList>
    </citation>
    <scope>NUCLEOTIDE SEQUENCE [LARGE SCALE GENOMIC DNA]</scope>
    <source>
        <strain evidence="4 5">USM7</strain>
    </source>
</reference>
<dbReference type="InterPro" id="IPR018511">
    <property type="entry name" value="Hemolysin-typ_Ca-bd_CS"/>
</dbReference>